<protein>
    <recommendedName>
        <fullName evidence="5">MSHA biogenesis protein MshJ</fullName>
    </recommendedName>
</protein>
<dbReference type="RefSeq" id="WP_114696472.1">
    <property type="nucleotide sequence ID" value="NZ_QQOH01000004.1"/>
</dbReference>
<evidence type="ECO:0000313" key="3">
    <source>
        <dbReference type="EMBL" id="RDE18857.1"/>
    </source>
</evidence>
<comment type="caution">
    <text evidence="3">The sequence shown here is derived from an EMBL/GenBank/DDBJ whole genome shotgun (WGS) entry which is preliminary data.</text>
</comment>
<feature type="coiled-coil region" evidence="1">
    <location>
        <begin position="44"/>
        <end position="99"/>
    </location>
</feature>
<accession>A0A369WB25</accession>
<keyword evidence="2" id="KW-0812">Transmembrane</keyword>
<name>A0A369WB25_9GAMM</name>
<proteinExistence type="predicted"/>
<dbReference type="OrthoDB" id="9151209at2"/>
<evidence type="ECO:0000313" key="4">
    <source>
        <dbReference type="Proteomes" id="UP000253769"/>
    </source>
</evidence>
<evidence type="ECO:0008006" key="5">
    <source>
        <dbReference type="Google" id="ProtNLM"/>
    </source>
</evidence>
<keyword evidence="1" id="KW-0175">Coiled coil</keyword>
<dbReference type="AlphaFoldDB" id="A0A369WB25"/>
<keyword evidence="2" id="KW-1133">Transmembrane helix</keyword>
<sequence>MDRLRAWAAKFDALSLRERLLILITLVVAVALPGFTYLIEPAQKEQLQLILKADKLKIELAEAQVDLQLIKAIKTEDPNKALQDEIKRLKLVLAQRGEELKQRTATLVPPDQMIDLLQQILARQPGIRLLEARKAAPQAINLATPGAEGTSSSTEVAQPLLYRHDLALQLEGGFFQIQGFLKALEGAESSLFWDSLDYQVDNYPKATLRLKLYTLSTTKEWLGV</sequence>
<evidence type="ECO:0000256" key="2">
    <source>
        <dbReference type="SAM" id="Phobius"/>
    </source>
</evidence>
<organism evidence="3 4">
    <name type="scientific">Motiliproteus coralliicola</name>
    <dbReference type="NCBI Taxonomy" id="2283196"/>
    <lineage>
        <taxon>Bacteria</taxon>
        <taxon>Pseudomonadati</taxon>
        <taxon>Pseudomonadota</taxon>
        <taxon>Gammaproteobacteria</taxon>
        <taxon>Oceanospirillales</taxon>
        <taxon>Oceanospirillaceae</taxon>
        <taxon>Motiliproteus</taxon>
    </lineage>
</organism>
<feature type="transmembrane region" description="Helical" evidence="2">
    <location>
        <begin position="20"/>
        <end position="39"/>
    </location>
</feature>
<dbReference type="EMBL" id="QQOH01000004">
    <property type="protein sequence ID" value="RDE18857.1"/>
    <property type="molecule type" value="Genomic_DNA"/>
</dbReference>
<keyword evidence="2" id="KW-0472">Membrane</keyword>
<evidence type="ECO:0000256" key="1">
    <source>
        <dbReference type="SAM" id="Coils"/>
    </source>
</evidence>
<gene>
    <name evidence="3" type="ORF">DV711_14665</name>
</gene>
<reference evidence="3 4" key="1">
    <citation type="submission" date="2018-07" db="EMBL/GenBank/DDBJ databases">
        <title>Motiliproteus coralliicola sp. nov., a bacterium isolated from Coral.</title>
        <authorList>
            <person name="Wang G."/>
        </authorList>
    </citation>
    <scope>NUCLEOTIDE SEQUENCE [LARGE SCALE GENOMIC DNA]</scope>
    <source>
        <strain evidence="3 4">C34</strain>
    </source>
</reference>
<dbReference type="Proteomes" id="UP000253769">
    <property type="component" value="Unassembled WGS sequence"/>
</dbReference>
<keyword evidence="4" id="KW-1185">Reference proteome</keyword>